<organism evidence="10 11">
    <name type="scientific">Empedobacter tilapiae</name>
    <dbReference type="NCBI Taxonomy" id="2491114"/>
    <lineage>
        <taxon>Bacteria</taxon>
        <taxon>Pseudomonadati</taxon>
        <taxon>Bacteroidota</taxon>
        <taxon>Flavobacteriia</taxon>
        <taxon>Flavobacteriales</taxon>
        <taxon>Weeksellaceae</taxon>
        <taxon>Empedobacter</taxon>
    </lineage>
</organism>
<dbReference type="EMBL" id="SRPE01000002">
    <property type="protein sequence ID" value="TGN29556.1"/>
    <property type="molecule type" value="Genomic_DNA"/>
</dbReference>
<sequence length="407" mass="44631">MNINTDIARTYLFSGKKMTAVAVLGVLLGMSIYIFMNSLLVGFDKASDENIFKNTPHIRLYNDDVISKNLVSDTAAEYLISNPKVVPKVNTIINPNGIAEMVQQQKEVTVVTAQVNTSVFYNNGKTQVSGLSIGIKPDEADMMYSITSSMVEGKFETLKSDPNGIVIGIGIAEKMNLVLGDNINLTSQKGVTKNLRVTGIFQSFNSTADDTKSYVNLYTAQQLLKENNVYVTDISVNVKDPYQAAAVAEKLSQLTGYKSEDWKESNESLMALSKMRFIMINFVSTAIMLIAGFGIYNILNMTVSQKINDIAILKAIGFKGKDVIRIFVTQALSIGLIGVVGGMLMALLMITLLKKVYIGGDIGYFPVDYELQKFIQGVVMGLVITFFAGYIPARKAAKVDPVSIFRK</sequence>
<comment type="similarity">
    <text evidence="2">Belongs to the ABC-4 integral membrane protein family. LolC/E subfamily.</text>
</comment>
<evidence type="ECO:0000256" key="5">
    <source>
        <dbReference type="ARBA" id="ARBA00022989"/>
    </source>
</evidence>
<dbReference type="PANTHER" id="PTHR30489:SF0">
    <property type="entry name" value="LIPOPROTEIN-RELEASING SYSTEM TRANSMEMBRANE PROTEIN LOLE"/>
    <property type="match status" value="1"/>
</dbReference>
<dbReference type="InterPro" id="IPR051447">
    <property type="entry name" value="Lipoprotein-release_system"/>
</dbReference>
<feature type="transmembrane region" description="Helical" evidence="7">
    <location>
        <begin position="20"/>
        <end position="43"/>
    </location>
</feature>
<evidence type="ECO:0000256" key="7">
    <source>
        <dbReference type="SAM" id="Phobius"/>
    </source>
</evidence>
<keyword evidence="5 7" id="KW-1133">Transmembrane helix</keyword>
<keyword evidence="3" id="KW-1003">Cell membrane</keyword>
<evidence type="ECO:0000256" key="3">
    <source>
        <dbReference type="ARBA" id="ARBA00022475"/>
    </source>
</evidence>
<evidence type="ECO:0000256" key="2">
    <source>
        <dbReference type="ARBA" id="ARBA00005236"/>
    </source>
</evidence>
<evidence type="ECO:0000256" key="1">
    <source>
        <dbReference type="ARBA" id="ARBA00004651"/>
    </source>
</evidence>
<dbReference type="OrthoDB" id="9770036at2"/>
<evidence type="ECO:0000259" key="8">
    <source>
        <dbReference type="Pfam" id="PF02687"/>
    </source>
</evidence>
<evidence type="ECO:0000259" key="9">
    <source>
        <dbReference type="Pfam" id="PF12704"/>
    </source>
</evidence>
<proteinExistence type="inferred from homology"/>
<evidence type="ECO:0000256" key="4">
    <source>
        <dbReference type="ARBA" id="ARBA00022692"/>
    </source>
</evidence>
<dbReference type="Pfam" id="PF02687">
    <property type="entry name" value="FtsX"/>
    <property type="match status" value="1"/>
</dbReference>
<evidence type="ECO:0000256" key="6">
    <source>
        <dbReference type="ARBA" id="ARBA00023136"/>
    </source>
</evidence>
<evidence type="ECO:0000313" key="11">
    <source>
        <dbReference type="Proteomes" id="UP000297998"/>
    </source>
</evidence>
<dbReference type="PANTHER" id="PTHR30489">
    <property type="entry name" value="LIPOPROTEIN-RELEASING SYSTEM TRANSMEMBRANE PROTEIN LOLE"/>
    <property type="match status" value="1"/>
</dbReference>
<gene>
    <name evidence="10" type="ORF">E4J94_02295</name>
</gene>
<feature type="transmembrane region" description="Helical" evidence="7">
    <location>
        <begin position="374"/>
        <end position="393"/>
    </location>
</feature>
<accession>A0A4Z1BX62</accession>
<comment type="subcellular location">
    <subcellularLocation>
        <location evidence="1">Cell membrane</location>
        <topology evidence="1">Multi-pass membrane protein</topology>
    </subcellularLocation>
</comment>
<dbReference type="GO" id="GO:0098797">
    <property type="term" value="C:plasma membrane protein complex"/>
    <property type="evidence" value="ECO:0007669"/>
    <property type="project" value="TreeGrafter"/>
</dbReference>
<feature type="transmembrane region" description="Helical" evidence="7">
    <location>
        <begin position="277"/>
        <end position="299"/>
    </location>
</feature>
<dbReference type="GO" id="GO:0044874">
    <property type="term" value="P:lipoprotein localization to outer membrane"/>
    <property type="evidence" value="ECO:0007669"/>
    <property type="project" value="TreeGrafter"/>
</dbReference>
<feature type="domain" description="ABC3 transporter permease C-terminal" evidence="8">
    <location>
        <begin position="281"/>
        <end position="401"/>
    </location>
</feature>
<name>A0A4Z1BX62_9FLAO</name>
<keyword evidence="4 7" id="KW-0812">Transmembrane</keyword>
<dbReference type="RefSeq" id="WP_135834284.1">
    <property type="nucleotide sequence ID" value="NZ_SRPE01000002.1"/>
</dbReference>
<dbReference type="Pfam" id="PF12704">
    <property type="entry name" value="MacB_PCD"/>
    <property type="match status" value="1"/>
</dbReference>
<dbReference type="AlphaFoldDB" id="A0A4Z1BX62"/>
<reference evidence="10 11" key="1">
    <citation type="submission" date="2019-03" db="EMBL/GenBank/DDBJ databases">
        <title>Empedobacter tilapiae sp. nov., isolated from an intestine of Nile tilapia Oreochromis niloticus.</title>
        <authorList>
            <person name="Kim Y.-O."/>
            <person name="Yoon J.-H."/>
        </authorList>
    </citation>
    <scope>NUCLEOTIDE SEQUENCE [LARGE SCALE GENOMIC DNA]</scope>
    <source>
        <strain evidence="10 11">MRS2</strain>
    </source>
</reference>
<dbReference type="InterPro" id="IPR025857">
    <property type="entry name" value="MacB_PCD"/>
</dbReference>
<feature type="domain" description="MacB-like periplasmic core" evidence="9">
    <location>
        <begin position="19"/>
        <end position="253"/>
    </location>
</feature>
<evidence type="ECO:0000313" key="10">
    <source>
        <dbReference type="EMBL" id="TGN29556.1"/>
    </source>
</evidence>
<feature type="transmembrane region" description="Helical" evidence="7">
    <location>
        <begin position="331"/>
        <end position="353"/>
    </location>
</feature>
<dbReference type="InterPro" id="IPR003838">
    <property type="entry name" value="ABC3_permease_C"/>
</dbReference>
<dbReference type="Proteomes" id="UP000297998">
    <property type="component" value="Unassembled WGS sequence"/>
</dbReference>
<keyword evidence="6 7" id="KW-0472">Membrane</keyword>
<protein>
    <submittedName>
        <fullName evidence="10">ABC transporter permease</fullName>
    </submittedName>
</protein>
<keyword evidence="11" id="KW-1185">Reference proteome</keyword>
<comment type="caution">
    <text evidence="10">The sequence shown here is derived from an EMBL/GenBank/DDBJ whole genome shotgun (WGS) entry which is preliminary data.</text>
</comment>